<dbReference type="AlphaFoldDB" id="A0A8J8NR11"/>
<sequence>MEQIPTHSSNDSLKRIKQIQERLDLGIQPIIDSLALNVGHLLEAKGTLFNDSQILLSCDQIAFVLSVIPNQYRPSKKISLLYRASRDGWYFKDFHRLCDNQGPTIVLIKCRKGRVCGGYSRLPWTSPTYAGVLKPDKDATIFSVDYRQAFPVLDKNQAVFHHHACGPNFGNGVLRLYKEPMNCENGGGCYCEFQTETYRVAADHDGNSVMTGEGKSTFSCFTCKELEVYLIK</sequence>
<accession>A0A8J8NR11</accession>
<gene>
    <name evidence="2" type="ORF">FGO68_gene792</name>
</gene>
<dbReference type="EMBL" id="RRYP01008142">
    <property type="protein sequence ID" value="TNV79981.1"/>
    <property type="molecule type" value="Genomic_DNA"/>
</dbReference>
<dbReference type="OrthoDB" id="283531at2759"/>
<protein>
    <recommendedName>
        <fullName evidence="1">TLDc domain-containing protein</fullName>
    </recommendedName>
</protein>
<keyword evidence="3" id="KW-1185">Reference proteome</keyword>
<dbReference type="Pfam" id="PF07534">
    <property type="entry name" value="TLD"/>
    <property type="match status" value="1"/>
</dbReference>
<reference evidence="2" key="1">
    <citation type="submission" date="2019-06" db="EMBL/GenBank/DDBJ databases">
        <authorList>
            <person name="Zheng W."/>
        </authorList>
    </citation>
    <scope>NUCLEOTIDE SEQUENCE</scope>
    <source>
        <strain evidence="2">QDHG01</strain>
    </source>
</reference>
<dbReference type="InterPro" id="IPR006571">
    <property type="entry name" value="TLDc_dom"/>
</dbReference>
<dbReference type="PANTHER" id="PTHR23354">
    <property type="entry name" value="NUCLEOLAR PROTEIN 7/ESTROGEN RECEPTOR COACTIVATOR-RELATED"/>
    <property type="match status" value="1"/>
</dbReference>
<comment type="caution">
    <text evidence="2">The sequence shown here is derived from an EMBL/GenBank/DDBJ whole genome shotgun (WGS) entry which is preliminary data.</text>
</comment>
<dbReference type="PROSITE" id="PS51886">
    <property type="entry name" value="TLDC"/>
    <property type="match status" value="1"/>
</dbReference>
<evidence type="ECO:0000259" key="1">
    <source>
        <dbReference type="PROSITE" id="PS51886"/>
    </source>
</evidence>
<evidence type="ECO:0000313" key="2">
    <source>
        <dbReference type="EMBL" id="TNV79981.1"/>
    </source>
</evidence>
<organism evidence="2 3">
    <name type="scientific">Halteria grandinella</name>
    <dbReference type="NCBI Taxonomy" id="5974"/>
    <lineage>
        <taxon>Eukaryota</taxon>
        <taxon>Sar</taxon>
        <taxon>Alveolata</taxon>
        <taxon>Ciliophora</taxon>
        <taxon>Intramacronucleata</taxon>
        <taxon>Spirotrichea</taxon>
        <taxon>Stichotrichia</taxon>
        <taxon>Sporadotrichida</taxon>
        <taxon>Halteriidae</taxon>
        <taxon>Halteria</taxon>
    </lineage>
</organism>
<dbReference type="Proteomes" id="UP000785679">
    <property type="component" value="Unassembled WGS sequence"/>
</dbReference>
<feature type="domain" description="TLDc" evidence="1">
    <location>
        <begin position="54"/>
        <end position="232"/>
    </location>
</feature>
<name>A0A8J8NR11_HALGN</name>
<evidence type="ECO:0000313" key="3">
    <source>
        <dbReference type="Proteomes" id="UP000785679"/>
    </source>
</evidence>
<proteinExistence type="predicted"/>